<keyword evidence="4" id="KW-0503">Monooxygenase</keyword>
<dbReference type="InterPro" id="IPR050172">
    <property type="entry name" value="SsuD_RutA_monooxygenase"/>
</dbReference>
<gene>
    <name evidence="6" type="ORF">BN977_01520</name>
</gene>
<evidence type="ECO:0000256" key="2">
    <source>
        <dbReference type="ARBA" id="ARBA00022643"/>
    </source>
</evidence>
<dbReference type="InterPro" id="IPR036661">
    <property type="entry name" value="Luciferase-like_sf"/>
</dbReference>
<evidence type="ECO:0000256" key="4">
    <source>
        <dbReference type="ARBA" id="ARBA00023033"/>
    </source>
</evidence>
<accession>W9AV07</accession>
<keyword evidence="1" id="KW-0285">Flavoprotein</keyword>
<feature type="domain" description="Luciferase-like" evidence="5">
    <location>
        <begin position="2"/>
        <end position="174"/>
    </location>
</feature>
<dbReference type="eggNOG" id="COG2141">
    <property type="taxonomic scope" value="Bacteria"/>
</dbReference>
<proteinExistence type="predicted"/>
<keyword evidence="3" id="KW-0560">Oxidoreductase</keyword>
<dbReference type="STRING" id="258533.BN977_01520"/>
<comment type="caution">
    <text evidence="6">The sequence shown here is derived from an EMBL/GenBank/DDBJ whole genome shotgun (WGS) entry which is preliminary data.</text>
</comment>
<keyword evidence="2" id="KW-0288">FMN</keyword>
<keyword evidence="7" id="KW-1185">Reference proteome</keyword>
<evidence type="ECO:0000259" key="5">
    <source>
        <dbReference type="Pfam" id="PF00296"/>
    </source>
</evidence>
<dbReference type="EMBL" id="CCBB010000001">
    <property type="protein sequence ID" value="CDO06727.1"/>
    <property type="molecule type" value="Genomic_DNA"/>
</dbReference>
<evidence type="ECO:0000256" key="3">
    <source>
        <dbReference type="ARBA" id="ARBA00023002"/>
    </source>
</evidence>
<organism evidence="6 7">
    <name type="scientific">Mycolicibacterium cosmeticum</name>
    <dbReference type="NCBI Taxonomy" id="258533"/>
    <lineage>
        <taxon>Bacteria</taxon>
        <taxon>Bacillati</taxon>
        <taxon>Actinomycetota</taxon>
        <taxon>Actinomycetes</taxon>
        <taxon>Mycobacteriales</taxon>
        <taxon>Mycobacteriaceae</taxon>
        <taxon>Mycolicibacterium</taxon>
    </lineage>
</organism>
<dbReference type="AlphaFoldDB" id="W9AV07"/>
<dbReference type="PANTHER" id="PTHR42847:SF4">
    <property type="entry name" value="ALKANESULFONATE MONOOXYGENASE-RELATED"/>
    <property type="match status" value="1"/>
</dbReference>
<evidence type="ECO:0000256" key="1">
    <source>
        <dbReference type="ARBA" id="ARBA00022630"/>
    </source>
</evidence>
<evidence type="ECO:0000313" key="7">
    <source>
        <dbReference type="Proteomes" id="UP000028870"/>
    </source>
</evidence>
<reference evidence="6" key="2">
    <citation type="submission" date="2014-03" db="EMBL/GenBank/DDBJ databases">
        <authorList>
            <person name="Urmite Genomes"/>
        </authorList>
    </citation>
    <scope>NUCLEOTIDE SEQUENCE</scope>
    <source>
        <strain evidence="6">DSM 44829</strain>
    </source>
</reference>
<dbReference type="SUPFAM" id="SSF51679">
    <property type="entry name" value="Bacterial luciferase-like"/>
    <property type="match status" value="1"/>
</dbReference>
<evidence type="ECO:0000313" key="6">
    <source>
        <dbReference type="EMBL" id="CDO06727.1"/>
    </source>
</evidence>
<dbReference type="GO" id="GO:0046306">
    <property type="term" value="P:alkanesulfonate catabolic process"/>
    <property type="evidence" value="ECO:0007669"/>
    <property type="project" value="TreeGrafter"/>
</dbReference>
<protein>
    <submittedName>
        <fullName evidence="6">Luciferase-like protein</fullName>
    </submittedName>
</protein>
<dbReference type="Proteomes" id="UP000028870">
    <property type="component" value="Unassembled WGS sequence"/>
</dbReference>
<sequence length="247" mass="26989">MQAEAAGWDGFFVWDTLQTEAATPVDVLDPAAVLAAIAVSTSRIALGPMVIALPRRRPWKVAKEIITIDHLAGGRVIAGFGLGAPPKEEFADFGEPTDLRARAELLDEGLAIIDAMFAGQKLDHDGPAYRVHAHLSPRGFQRPRPPIWVASIGTNRGPVARARRWDGVFTLTEDFQGLTPGDVHAWRDRVGREDSYVITTTARAGIRSRDLEAAGLNWRVSEPPHLHNDWITDLRPLVLAGPDASDF</sequence>
<dbReference type="Pfam" id="PF00296">
    <property type="entry name" value="Bac_luciferase"/>
    <property type="match status" value="1"/>
</dbReference>
<name>W9AV07_MYCCO</name>
<dbReference type="InterPro" id="IPR011251">
    <property type="entry name" value="Luciferase-like_dom"/>
</dbReference>
<dbReference type="Gene3D" id="3.20.20.30">
    <property type="entry name" value="Luciferase-like domain"/>
    <property type="match status" value="1"/>
</dbReference>
<dbReference type="PANTHER" id="PTHR42847">
    <property type="entry name" value="ALKANESULFONATE MONOOXYGENASE"/>
    <property type="match status" value="1"/>
</dbReference>
<reference evidence="6" key="1">
    <citation type="submission" date="2014-03" db="EMBL/GenBank/DDBJ databases">
        <title>Draft Genome Sequence of Mycobacterium cosmeticum DSM 44829.</title>
        <authorList>
            <person name="Croce O."/>
            <person name="Robert C."/>
            <person name="Raoult D."/>
            <person name="Drancourt M."/>
        </authorList>
    </citation>
    <scope>NUCLEOTIDE SEQUENCE [LARGE SCALE GENOMIC DNA]</scope>
    <source>
        <strain evidence="6">DSM 44829</strain>
    </source>
</reference>
<dbReference type="GO" id="GO:0008726">
    <property type="term" value="F:alkanesulfonate monooxygenase activity"/>
    <property type="evidence" value="ECO:0007669"/>
    <property type="project" value="TreeGrafter"/>
</dbReference>